<gene>
    <name evidence="1" type="ORF">D0Y96_10970</name>
</gene>
<accession>A0A372IQH0</accession>
<reference evidence="1 2" key="1">
    <citation type="submission" date="2018-08" db="EMBL/GenBank/DDBJ databases">
        <title>Acidipila sp. 4G-K13, an acidobacterium isolated from forest soil.</title>
        <authorList>
            <person name="Gao Z.-H."/>
            <person name="Qiu L.-H."/>
        </authorList>
    </citation>
    <scope>NUCLEOTIDE SEQUENCE [LARGE SCALE GENOMIC DNA]</scope>
    <source>
        <strain evidence="1 2">4G-K13</strain>
    </source>
</reference>
<protein>
    <submittedName>
        <fullName evidence="1">Uncharacterized protein</fullName>
    </submittedName>
</protein>
<evidence type="ECO:0000313" key="1">
    <source>
        <dbReference type="EMBL" id="RFU17197.1"/>
    </source>
</evidence>
<organism evidence="1 2">
    <name type="scientific">Paracidobacterium acidisoli</name>
    <dbReference type="NCBI Taxonomy" id="2303751"/>
    <lineage>
        <taxon>Bacteria</taxon>
        <taxon>Pseudomonadati</taxon>
        <taxon>Acidobacteriota</taxon>
        <taxon>Terriglobia</taxon>
        <taxon>Terriglobales</taxon>
        <taxon>Acidobacteriaceae</taxon>
        <taxon>Paracidobacterium</taxon>
    </lineage>
</organism>
<name>A0A372IQH0_9BACT</name>
<dbReference type="AlphaFoldDB" id="A0A372IQH0"/>
<keyword evidence="2" id="KW-1185">Reference proteome</keyword>
<comment type="caution">
    <text evidence="1">The sequence shown here is derived from an EMBL/GenBank/DDBJ whole genome shotgun (WGS) entry which is preliminary data.</text>
</comment>
<dbReference type="Proteomes" id="UP000264702">
    <property type="component" value="Unassembled WGS sequence"/>
</dbReference>
<evidence type="ECO:0000313" key="2">
    <source>
        <dbReference type="Proteomes" id="UP000264702"/>
    </source>
</evidence>
<proteinExistence type="predicted"/>
<dbReference type="EMBL" id="QVQT01000003">
    <property type="protein sequence ID" value="RFU17197.1"/>
    <property type="molecule type" value="Genomic_DNA"/>
</dbReference>
<sequence length="364" mass="37791">MLIGGAHALYGGPAAMPQPGAAASAPQAQPLSIAEQNRVVSPKDAVNGADWLKAQGVQQGLDQLDLGADAKGHPIKFEISKDGAGVQLKLTGSGLDNSLASDKTGGGIMGKFGHKKNNDAKGASGLTITDLLGPKFTAYDPENKGSMEEKSIGFGKIAKLNEMMGGGKDHYLKGTNLYPSDLRTIEQNAPVIKLLAEGKSDDANKLYSSLHTSAADGDLGTSDPAKLALIQKVNATMDNLTAQEQVSAKTLHFKAENGNVVAHLDDQQTANLDKVLQSLSQEKLFGTGKVTYTKDASGKGVVAMDSGISGDDADQAAGSLKAAIDTGDAKKVEAYKKFKGLNDLNLPKRSSNGNADYSLGLKVA</sequence>